<keyword evidence="1" id="KW-0695">RNA-directed DNA polymerase</keyword>
<reference evidence="1 2" key="1">
    <citation type="journal article" date="2021" name="Elife">
        <title>Chloroplast acquisition without the gene transfer in kleptoplastic sea slugs, Plakobranchus ocellatus.</title>
        <authorList>
            <person name="Maeda T."/>
            <person name="Takahashi S."/>
            <person name="Yoshida T."/>
            <person name="Shimamura S."/>
            <person name="Takaki Y."/>
            <person name="Nagai Y."/>
            <person name="Toyoda A."/>
            <person name="Suzuki Y."/>
            <person name="Arimoto A."/>
            <person name="Ishii H."/>
            <person name="Satoh N."/>
            <person name="Nishiyama T."/>
            <person name="Hasebe M."/>
            <person name="Maruyama T."/>
            <person name="Minagawa J."/>
            <person name="Obokata J."/>
            <person name="Shigenobu S."/>
        </authorList>
    </citation>
    <scope>NUCLEOTIDE SEQUENCE [LARGE SCALE GENOMIC DNA]</scope>
</reference>
<gene>
    <name evidence="1" type="ORF">PoB_005346600</name>
</gene>
<evidence type="ECO:0000313" key="1">
    <source>
        <dbReference type="EMBL" id="GFO26961.1"/>
    </source>
</evidence>
<dbReference type="GO" id="GO:0003964">
    <property type="term" value="F:RNA-directed DNA polymerase activity"/>
    <property type="evidence" value="ECO:0007669"/>
    <property type="project" value="UniProtKB-KW"/>
</dbReference>
<keyword evidence="1" id="KW-0548">Nucleotidyltransferase</keyword>
<dbReference type="EMBL" id="BLXT01005873">
    <property type="protein sequence ID" value="GFO26961.1"/>
    <property type="molecule type" value="Genomic_DNA"/>
</dbReference>
<comment type="caution">
    <text evidence="1">The sequence shown here is derived from an EMBL/GenBank/DDBJ whole genome shotgun (WGS) entry which is preliminary data.</text>
</comment>
<sequence>MLTRLDDIMSWCRMEFKPKKPRSQSIRKCKVDEATTFTVAEQQMPTVSQEPVKSIGRWYDSYMKDTWRGAETLELASESLPAINKCGLQGKFNIWCLQFMLIPKLLLPLLVYDICSTTVGAIEAKSNKYTRKWLEFPSGLSDVAMYCRKATLKLPMKSILEEYKCGKARLLTK</sequence>
<protein>
    <submittedName>
        <fullName evidence="1">Reverse transcriptase</fullName>
    </submittedName>
</protein>
<keyword evidence="2" id="KW-1185">Reference proteome</keyword>
<organism evidence="1 2">
    <name type="scientific">Plakobranchus ocellatus</name>
    <dbReference type="NCBI Taxonomy" id="259542"/>
    <lineage>
        <taxon>Eukaryota</taxon>
        <taxon>Metazoa</taxon>
        <taxon>Spiralia</taxon>
        <taxon>Lophotrochozoa</taxon>
        <taxon>Mollusca</taxon>
        <taxon>Gastropoda</taxon>
        <taxon>Heterobranchia</taxon>
        <taxon>Euthyneura</taxon>
        <taxon>Panpulmonata</taxon>
        <taxon>Sacoglossa</taxon>
        <taxon>Placobranchoidea</taxon>
        <taxon>Plakobranchidae</taxon>
        <taxon>Plakobranchus</taxon>
    </lineage>
</organism>
<proteinExistence type="predicted"/>
<dbReference type="Proteomes" id="UP000735302">
    <property type="component" value="Unassembled WGS sequence"/>
</dbReference>
<keyword evidence="1" id="KW-0808">Transferase</keyword>
<dbReference type="AlphaFoldDB" id="A0AAV4C2G3"/>
<evidence type="ECO:0000313" key="2">
    <source>
        <dbReference type="Proteomes" id="UP000735302"/>
    </source>
</evidence>
<name>A0AAV4C2G3_9GAST</name>
<accession>A0AAV4C2G3</accession>